<feature type="region of interest" description="Disordered" evidence="2">
    <location>
        <begin position="195"/>
        <end position="364"/>
    </location>
</feature>
<evidence type="ECO:0000256" key="2">
    <source>
        <dbReference type="SAM" id="MobiDB-lite"/>
    </source>
</evidence>
<feature type="compositionally biased region" description="Basic and acidic residues" evidence="2">
    <location>
        <begin position="164"/>
        <end position="178"/>
    </location>
</feature>
<evidence type="ECO:0000256" key="1">
    <source>
        <dbReference type="ARBA" id="ARBA00023284"/>
    </source>
</evidence>
<dbReference type="SUPFAM" id="SSF52833">
    <property type="entry name" value="Thioredoxin-like"/>
    <property type="match status" value="1"/>
</dbReference>
<feature type="domain" description="NPHP4 Ig-like" evidence="3">
    <location>
        <begin position="361"/>
        <end position="452"/>
    </location>
</feature>
<feature type="compositionally biased region" description="Basic and acidic residues" evidence="2">
    <location>
        <begin position="119"/>
        <end position="129"/>
    </location>
</feature>
<feature type="compositionally biased region" description="Basic and acidic residues" evidence="2">
    <location>
        <begin position="303"/>
        <end position="324"/>
    </location>
</feature>
<dbReference type="InterPro" id="IPR036249">
    <property type="entry name" value="Thioredoxin-like_sf"/>
</dbReference>
<feature type="region of interest" description="Disordered" evidence="2">
    <location>
        <begin position="119"/>
        <end position="178"/>
    </location>
</feature>
<dbReference type="Pfam" id="PF10262">
    <property type="entry name" value="Rdx"/>
    <property type="match status" value="1"/>
</dbReference>
<keyword evidence="1" id="KW-0676">Redox-active center</keyword>
<feature type="compositionally biased region" description="Basic residues" evidence="2">
    <location>
        <begin position="150"/>
        <end position="163"/>
    </location>
</feature>
<feature type="compositionally biased region" description="Basic residues" evidence="2">
    <location>
        <begin position="130"/>
        <end position="143"/>
    </location>
</feature>
<proteinExistence type="predicted"/>
<evidence type="ECO:0000313" key="4">
    <source>
        <dbReference type="EMBL" id="CAG9334372.1"/>
    </source>
</evidence>
<organism evidence="4 5">
    <name type="scientific">Blepharisma stoltei</name>
    <dbReference type="NCBI Taxonomy" id="1481888"/>
    <lineage>
        <taxon>Eukaryota</taxon>
        <taxon>Sar</taxon>
        <taxon>Alveolata</taxon>
        <taxon>Ciliophora</taxon>
        <taxon>Postciliodesmatophora</taxon>
        <taxon>Heterotrichea</taxon>
        <taxon>Heterotrichida</taxon>
        <taxon>Blepharismidae</taxon>
        <taxon>Blepharisma</taxon>
    </lineage>
</organism>
<dbReference type="Pfam" id="PF26187">
    <property type="entry name" value="Ig_NPHP4_4th"/>
    <property type="match status" value="1"/>
</dbReference>
<feature type="compositionally biased region" description="Acidic residues" evidence="2">
    <location>
        <begin position="273"/>
        <end position="288"/>
    </location>
</feature>
<gene>
    <name evidence="4" type="ORF">BSTOLATCC_MIC60991</name>
</gene>
<dbReference type="Gene3D" id="3.40.30.10">
    <property type="entry name" value="Glutaredoxin"/>
    <property type="match status" value="1"/>
</dbReference>
<name>A0AAU9K834_9CILI</name>
<feature type="compositionally biased region" description="Basic and acidic residues" evidence="2">
    <location>
        <begin position="351"/>
        <end position="360"/>
    </location>
</feature>
<dbReference type="EMBL" id="CAJZBQ010000058">
    <property type="protein sequence ID" value="CAG9334372.1"/>
    <property type="molecule type" value="Genomic_DNA"/>
</dbReference>
<feature type="compositionally biased region" description="Acidic residues" evidence="2">
    <location>
        <begin position="325"/>
        <end position="350"/>
    </location>
</feature>
<dbReference type="AlphaFoldDB" id="A0AAU9K834"/>
<accession>A0AAU9K834</accession>
<keyword evidence="5" id="KW-1185">Reference proteome</keyword>
<reference evidence="4" key="1">
    <citation type="submission" date="2021-09" db="EMBL/GenBank/DDBJ databases">
        <authorList>
            <consortium name="AG Swart"/>
            <person name="Singh M."/>
            <person name="Singh A."/>
            <person name="Seah K."/>
            <person name="Emmerich C."/>
        </authorList>
    </citation>
    <scope>NUCLEOTIDE SEQUENCE</scope>
    <source>
        <strain evidence="4">ATCC30299</strain>
    </source>
</reference>
<dbReference type="InterPro" id="IPR058685">
    <property type="entry name" value="Ig_NPHP4_4th"/>
</dbReference>
<evidence type="ECO:0000313" key="5">
    <source>
        <dbReference type="Proteomes" id="UP001162131"/>
    </source>
</evidence>
<feature type="compositionally biased region" description="Basic and acidic residues" evidence="2">
    <location>
        <begin position="195"/>
        <end position="219"/>
    </location>
</feature>
<comment type="caution">
    <text evidence="4">The sequence shown here is derived from an EMBL/GenBank/DDBJ whole genome shotgun (WGS) entry which is preliminary data.</text>
</comment>
<dbReference type="InterPro" id="IPR011893">
    <property type="entry name" value="Selenoprotein_Rdx-typ"/>
</dbReference>
<evidence type="ECO:0000259" key="3">
    <source>
        <dbReference type="Pfam" id="PF26187"/>
    </source>
</evidence>
<sequence>MLKIEAEIVYFEHCIQCSSHRWCTNHDEEKYKSYFNECRNAIASNCRGVNVVENQIPLGFNTKFIDISEPLRPGKSHFPRIGAFEVYFRGKLIYSKLQTGKWPSATRLAGMVKDLMEEKKQPVPKEKAFSIKKRRSQSTKRRRPVTDMKKKIRKKPKKAKKIRHLEEDSHLTSQNEEKQQEYAYKVDNFKINNKEFHEDSPKEGTLNFEEKPTIKDKSPKNNHFLLPQTTKPESSAKHDESHSSSSSGVFQPPQVPRGHHSFNGQLKQSSDESNSEYNEDFDAGEEEAHESPHQSSHSSSRKQSHESRHESDHESDQDSKHESDHEEYEQDYEQDYEQEDYEQDYEEEENKDEHPKREVTKSYNVDIPVGMPAKKKITYQNVNSNDSEFFILSSHPEFMAVKDEYVTIKRGMKEKFQLKFEPVDEPGERTYYLYIDRDGEPWECIQIKAEYQ</sequence>
<dbReference type="Proteomes" id="UP001162131">
    <property type="component" value="Unassembled WGS sequence"/>
</dbReference>
<protein>
    <recommendedName>
        <fullName evidence="3">NPHP4 Ig-like domain-containing protein</fullName>
    </recommendedName>
</protein>